<evidence type="ECO:0000256" key="2">
    <source>
        <dbReference type="ARBA" id="ARBA00023136"/>
    </source>
</evidence>
<dbReference type="PANTHER" id="PTHR40980:SF4">
    <property type="entry name" value="TONB-DEPENDENT RECEPTOR-LIKE BETA-BARREL DOMAIN-CONTAINING PROTEIN"/>
    <property type="match status" value="1"/>
</dbReference>
<dbReference type="InterPro" id="IPR037066">
    <property type="entry name" value="Plug_dom_sf"/>
</dbReference>
<feature type="domain" description="TonB-dependent receptor plug" evidence="7">
    <location>
        <begin position="141"/>
        <end position="245"/>
    </location>
</feature>
<keyword evidence="3" id="KW-0998">Cell outer membrane</keyword>
<dbReference type="STRING" id="1548547.BA177_16635"/>
<evidence type="ECO:0000256" key="1">
    <source>
        <dbReference type="ARBA" id="ARBA00004442"/>
    </source>
</evidence>
<dbReference type="Gene3D" id="2.170.130.10">
    <property type="entry name" value="TonB-dependent receptor, plug domain"/>
    <property type="match status" value="1"/>
</dbReference>
<dbReference type="InterPro" id="IPR013784">
    <property type="entry name" value="Carb-bd-like_fold"/>
</dbReference>
<dbReference type="SUPFAM" id="SSF56935">
    <property type="entry name" value="Porins"/>
    <property type="match status" value="1"/>
</dbReference>
<evidence type="ECO:0000256" key="4">
    <source>
        <dbReference type="RuleBase" id="RU003357"/>
    </source>
</evidence>
<evidence type="ECO:0000313" key="9">
    <source>
        <dbReference type="Proteomes" id="UP000092695"/>
    </source>
</evidence>
<dbReference type="InterPro" id="IPR000531">
    <property type="entry name" value="Beta-barrel_TonB"/>
</dbReference>
<dbReference type="Pfam" id="PF00593">
    <property type="entry name" value="TonB_dep_Rec_b-barrel"/>
    <property type="match status" value="1"/>
</dbReference>
<evidence type="ECO:0000256" key="5">
    <source>
        <dbReference type="SAM" id="SignalP"/>
    </source>
</evidence>
<dbReference type="AlphaFoldDB" id="A0A193LJF6"/>
<keyword evidence="5" id="KW-0732">Signal</keyword>
<dbReference type="CDD" id="cd01347">
    <property type="entry name" value="ligand_gated_channel"/>
    <property type="match status" value="1"/>
</dbReference>
<organism evidence="8 9">
    <name type="scientific">Woeseia oceani</name>
    <dbReference type="NCBI Taxonomy" id="1548547"/>
    <lineage>
        <taxon>Bacteria</taxon>
        <taxon>Pseudomonadati</taxon>
        <taxon>Pseudomonadota</taxon>
        <taxon>Gammaproteobacteria</taxon>
        <taxon>Woeseiales</taxon>
        <taxon>Woeseiaceae</taxon>
        <taxon>Woeseia</taxon>
    </lineage>
</organism>
<evidence type="ECO:0000313" key="8">
    <source>
        <dbReference type="EMBL" id="ANO52591.1"/>
    </source>
</evidence>
<dbReference type="InterPro" id="IPR010104">
    <property type="entry name" value="TonB_rcpt_bac"/>
</dbReference>
<accession>A0A193LJF6</accession>
<dbReference type="RefSeq" id="WP_068618064.1">
    <property type="nucleotide sequence ID" value="NZ_CP016268.1"/>
</dbReference>
<keyword evidence="9" id="KW-1185">Reference proteome</keyword>
<name>A0A193LJF6_9GAMM</name>
<dbReference type="GO" id="GO:0030246">
    <property type="term" value="F:carbohydrate binding"/>
    <property type="evidence" value="ECO:0007669"/>
    <property type="project" value="InterPro"/>
</dbReference>
<comment type="subcellular location">
    <subcellularLocation>
        <location evidence="1 4">Cell outer membrane</location>
    </subcellularLocation>
</comment>
<dbReference type="GO" id="GO:0009279">
    <property type="term" value="C:cell outer membrane"/>
    <property type="evidence" value="ECO:0007669"/>
    <property type="project" value="UniProtKB-SubCell"/>
</dbReference>
<gene>
    <name evidence="8" type="ORF">BA177_16635</name>
</gene>
<comment type="similarity">
    <text evidence="4">Belongs to the TonB-dependent receptor family.</text>
</comment>
<reference evidence="8 9" key="1">
    <citation type="submission" date="2016-06" db="EMBL/GenBank/DDBJ databases">
        <title>Complete genome sequence of a deep-branching marine Gamma Proteobacterium Woeseia oceani type strain XK5.</title>
        <authorList>
            <person name="Mu D."/>
            <person name="Du Z."/>
        </authorList>
    </citation>
    <scope>NUCLEOTIDE SEQUENCE [LARGE SCALE GENOMIC DNA]</scope>
    <source>
        <strain evidence="8 9">XK5</strain>
    </source>
</reference>
<dbReference type="SUPFAM" id="SSF49452">
    <property type="entry name" value="Starch-binding domain-like"/>
    <property type="match status" value="1"/>
</dbReference>
<dbReference type="PANTHER" id="PTHR40980">
    <property type="entry name" value="PLUG DOMAIN-CONTAINING PROTEIN"/>
    <property type="match status" value="1"/>
</dbReference>
<dbReference type="KEGG" id="woc:BA177_16635"/>
<dbReference type="InterPro" id="IPR012910">
    <property type="entry name" value="Plug_dom"/>
</dbReference>
<dbReference type="Gene3D" id="2.40.170.20">
    <property type="entry name" value="TonB-dependent receptor, beta-barrel domain"/>
    <property type="match status" value="1"/>
</dbReference>
<feature type="signal peptide" evidence="5">
    <location>
        <begin position="1"/>
        <end position="37"/>
    </location>
</feature>
<evidence type="ECO:0008006" key="10">
    <source>
        <dbReference type="Google" id="ProtNLM"/>
    </source>
</evidence>
<evidence type="ECO:0000259" key="7">
    <source>
        <dbReference type="Pfam" id="PF07715"/>
    </source>
</evidence>
<dbReference type="NCBIfam" id="TIGR01782">
    <property type="entry name" value="TonB-Xanth-Caul"/>
    <property type="match status" value="1"/>
</dbReference>
<sequence>MKYQQQATIQSGPARILTASRAVSLLIFGLFSALAQAGDIVGVVNDPDLQRFVEGATVTVVDSNKKATTDRWGRYTLRNLAAGEYTIVVSAGGFQASSTTVQVPETGNVSADVSLNTTYDEIEEIVVTSARVSQLLALQRKRSAESIIDAVSADTVGKLPDFNAAEAVQRLPGLSVELDQGEGRYPIVRGIDSNLNNVTIDNNLVGAPEGEGRRVALDVIPSDLISVVEVVKAVTPDLDGNAVGGNINIITRSAFDSPDRFAFVGGRIGYNDKSERVPYGASAVWGSRLGAEEKFGLVLASSYYIRRYDTNLFEGDGWTEFAPDAYAPEGVRYFNYDIERERIGLNANLEYRPTDTSLWYMRTIFNEFTDEEARDQMDLDAARGTQTAVSSTVVQNSEGRATREYRQNNQTQQLTNISLGGELSRDNKLWEMSYTFSHAEEITPLRVDWEYRSGADAFPNTIDVANTYFDLDAGAAINDPANYDFRRVRNRSDSIEEDIHSLKGDLRIDTEFGQHAGYLKFGVKYAARDKYRDRTNLNYTGASSFTLADTGLFHSGPADFLDGHAELGPVLDFAAHQALAQSNPEMFEFDAESSALDSISSDYQIDETLLAGYAMASVDINNLTILGGARIERTEADYTAYFVSLPAVDPLNPASPFTGTTEYTDVLPSLHLTYRPNDKVVVRGAWTNTIGRPNFQDVAPALEVEDDEGAAGNEDLDPFESMGLDLSFEYYFETAGIASIGVFYKEIKNPIFTRRTEDVVYRGIPLTVLSRPENADKGTLLGLELNIEQQFVNLPQPFDGLGASLNLTFIDSEVDVFGREEDNLPFFRQPDTIGNVALFYALGRFEARVAVSYRDAYLQGIGGDSSEDVYFDERTQVDLKVSFDATERFSLFGELQNINDASRREYQGRPSRLYADEIYSWTALFGASYAF</sequence>
<dbReference type="Pfam" id="PF07715">
    <property type="entry name" value="Plug"/>
    <property type="match status" value="1"/>
</dbReference>
<evidence type="ECO:0000259" key="6">
    <source>
        <dbReference type="Pfam" id="PF00593"/>
    </source>
</evidence>
<keyword evidence="2 4" id="KW-0472">Membrane</keyword>
<proteinExistence type="inferred from homology"/>
<keyword evidence="4" id="KW-0798">TonB box</keyword>
<dbReference type="Proteomes" id="UP000092695">
    <property type="component" value="Chromosome"/>
</dbReference>
<evidence type="ECO:0000256" key="3">
    <source>
        <dbReference type="ARBA" id="ARBA00023237"/>
    </source>
</evidence>
<dbReference type="InterPro" id="IPR036942">
    <property type="entry name" value="Beta-barrel_TonB_sf"/>
</dbReference>
<feature type="chain" id="PRO_5008260332" description="TonB-dependent receptor" evidence="5">
    <location>
        <begin position="38"/>
        <end position="931"/>
    </location>
</feature>
<dbReference type="Pfam" id="PF13620">
    <property type="entry name" value="CarboxypepD_reg"/>
    <property type="match status" value="1"/>
</dbReference>
<protein>
    <recommendedName>
        <fullName evidence="10">TonB-dependent receptor</fullName>
    </recommendedName>
</protein>
<dbReference type="Gene3D" id="2.60.40.1120">
    <property type="entry name" value="Carboxypeptidase-like, regulatory domain"/>
    <property type="match status" value="1"/>
</dbReference>
<feature type="domain" description="TonB-dependent receptor-like beta-barrel" evidence="6">
    <location>
        <begin position="446"/>
        <end position="898"/>
    </location>
</feature>
<dbReference type="EMBL" id="CP016268">
    <property type="protein sequence ID" value="ANO52591.1"/>
    <property type="molecule type" value="Genomic_DNA"/>
</dbReference>